<name>G0UXP2_TRYCI</name>
<dbReference type="VEuPathDB" id="TriTrypDB:TcIL3000_10_9370"/>
<keyword evidence="1" id="KW-0812">Transmembrane</keyword>
<evidence type="ECO:0000313" key="5">
    <source>
        <dbReference type="EMBL" id="CCC94159.1"/>
    </source>
</evidence>
<feature type="domain" description="DUF7496" evidence="2">
    <location>
        <begin position="3"/>
        <end position="74"/>
    </location>
</feature>
<keyword evidence="1" id="KW-0472">Membrane</keyword>
<proteinExistence type="predicted"/>
<evidence type="ECO:0000259" key="4">
    <source>
        <dbReference type="Pfam" id="PF24328"/>
    </source>
</evidence>
<feature type="domain" description="DUF7497" evidence="3">
    <location>
        <begin position="81"/>
        <end position="178"/>
    </location>
</feature>
<sequence>RTDMCFQAFNRHEERVAVIRNSQLAIFMQDLYGYSGNVTCLCVCLSCSTRPYTNAMVRVVRPRVVAFPVDVVVTNSTVYKKEHVAAIRPLIAGNGTAVEIYGKFDTRADHRVIVEFSTVVAADEMKPSCSITRVTENLLVCELQVRTSVIQDLIVLVMAGDALVPFSVGAATHIQAYPSPPQIDFVTGPCASTSAWCVNGTQLTFHGENFNPMGPGYNRVIIEDAEPEGSVVCEVTRVSETTISCTLNVVGNEGEKIYPIGVETRLSESEWGLRRMGGYLVIGAGVFVGGWREDLVKQSAWGKNYQLFMFSCVCTVLGIFTAALVVFQFFHINYVENSETMVQIEETALFPSEMMDFNHDSPEDTCQKKAVLT</sequence>
<keyword evidence="1" id="KW-1133">Transmembrane helix</keyword>
<reference evidence="5" key="1">
    <citation type="journal article" date="2012" name="Proc. Natl. Acad. Sci. U.S.A.">
        <title>Antigenic diversity is generated by distinct evolutionary mechanisms in African trypanosome species.</title>
        <authorList>
            <person name="Jackson A.P."/>
            <person name="Berry A."/>
            <person name="Aslett M."/>
            <person name="Allison H.C."/>
            <person name="Burton P."/>
            <person name="Vavrova-Anderson J."/>
            <person name="Brown R."/>
            <person name="Browne H."/>
            <person name="Corton N."/>
            <person name="Hauser H."/>
            <person name="Gamble J."/>
            <person name="Gilderthorp R."/>
            <person name="Marcello L."/>
            <person name="McQuillan J."/>
            <person name="Otto T.D."/>
            <person name="Quail M.A."/>
            <person name="Sanders M.J."/>
            <person name="van Tonder A."/>
            <person name="Ginger M.L."/>
            <person name="Field M.C."/>
            <person name="Barry J.D."/>
            <person name="Hertz-Fowler C."/>
            <person name="Berriman M."/>
        </authorList>
    </citation>
    <scope>NUCLEOTIDE SEQUENCE</scope>
    <source>
        <strain evidence="5">IL3000</strain>
    </source>
</reference>
<gene>
    <name evidence="5" type="ORF">TCIL3000_10_9370</name>
</gene>
<dbReference type="Pfam" id="PF24326">
    <property type="entry name" value="DUF7496"/>
    <property type="match status" value="1"/>
</dbReference>
<organism evidence="5">
    <name type="scientific">Trypanosoma congolense (strain IL3000)</name>
    <dbReference type="NCBI Taxonomy" id="1068625"/>
    <lineage>
        <taxon>Eukaryota</taxon>
        <taxon>Discoba</taxon>
        <taxon>Euglenozoa</taxon>
        <taxon>Kinetoplastea</taxon>
        <taxon>Metakinetoplastina</taxon>
        <taxon>Trypanosomatida</taxon>
        <taxon>Trypanosomatidae</taxon>
        <taxon>Trypanosoma</taxon>
        <taxon>Nannomonas</taxon>
    </lineage>
</organism>
<dbReference type="EMBL" id="HE575323">
    <property type="protein sequence ID" value="CCC94159.1"/>
    <property type="molecule type" value="Genomic_DNA"/>
</dbReference>
<protein>
    <submittedName>
        <fullName evidence="5">Uncharacterized protein TCIL3000_10_9370</fullName>
    </submittedName>
</protein>
<evidence type="ECO:0000259" key="2">
    <source>
        <dbReference type="Pfam" id="PF24326"/>
    </source>
</evidence>
<feature type="transmembrane region" description="Helical" evidence="1">
    <location>
        <begin position="276"/>
        <end position="295"/>
    </location>
</feature>
<evidence type="ECO:0000256" key="1">
    <source>
        <dbReference type="SAM" id="Phobius"/>
    </source>
</evidence>
<feature type="transmembrane region" description="Helical" evidence="1">
    <location>
        <begin position="307"/>
        <end position="330"/>
    </location>
</feature>
<feature type="domain" description="DUF7498" evidence="4">
    <location>
        <begin position="188"/>
        <end position="284"/>
    </location>
</feature>
<dbReference type="InterPro" id="IPR055920">
    <property type="entry name" value="DUF7497"/>
</dbReference>
<dbReference type="InterPro" id="IPR055921">
    <property type="entry name" value="DUF7498"/>
</dbReference>
<dbReference type="Pfam" id="PF24327">
    <property type="entry name" value="DUF7497"/>
    <property type="match status" value="1"/>
</dbReference>
<dbReference type="Pfam" id="PF24328">
    <property type="entry name" value="DUF7498"/>
    <property type="match status" value="1"/>
</dbReference>
<dbReference type="AlphaFoldDB" id="G0UXP2"/>
<feature type="non-terminal residue" evidence="5">
    <location>
        <position position="1"/>
    </location>
</feature>
<dbReference type="CDD" id="cd00603">
    <property type="entry name" value="IPT_PCSR"/>
    <property type="match status" value="1"/>
</dbReference>
<dbReference type="InterPro" id="IPR055919">
    <property type="entry name" value="DUF7496"/>
</dbReference>
<evidence type="ECO:0000259" key="3">
    <source>
        <dbReference type="Pfam" id="PF24327"/>
    </source>
</evidence>
<accession>G0UXP2</accession>